<dbReference type="AlphaFoldDB" id="A0A1G6HRZ5"/>
<evidence type="ECO:0000313" key="4">
    <source>
        <dbReference type="Proteomes" id="UP000242662"/>
    </source>
</evidence>
<organism evidence="3 4">
    <name type="scientific">Shouchella lonarensis</name>
    <dbReference type="NCBI Taxonomy" id="1464122"/>
    <lineage>
        <taxon>Bacteria</taxon>
        <taxon>Bacillati</taxon>
        <taxon>Bacillota</taxon>
        <taxon>Bacilli</taxon>
        <taxon>Bacillales</taxon>
        <taxon>Bacillaceae</taxon>
        <taxon>Shouchella</taxon>
    </lineage>
</organism>
<dbReference type="Pfam" id="PF03374">
    <property type="entry name" value="ANT"/>
    <property type="match status" value="1"/>
</dbReference>
<name>A0A1G6HRZ5_9BACI</name>
<accession>A0A1G6HRZ5</accession>
<dbReference type="InterPro" id="IPR005039">
    <property type="entry name" value="Ant_C"/>
</dbReference>
<keyword evidence="1" id="KW-0175">Coiled coil</keyword>
<evidence type="ECO:0000313" key="3">
    <source>
        <dbReference type="EMBL" id="SDB96918.1"/>
    </source>
</evidence>
<feature type="coiled-coil region" evidence="1">
    <location>
        <begin position="12"/>
        <end position="39"/>
    </location>
</feature>
<proteinExistence type="predicted"/>
<protein>
    <submittedName>
        <fullName evidence="3">Phage antirepressor protein YoqD, KilAC domain</fullName>
    </submittedName>
</protein>
<dbReference type="Proteomes" id="UP000242662">
    <property type="component" value="Unassembled WGS sequence"/>
</dbReference>
<reference evidence="4" key="1">
    <citation type="submission" date="2016-09" db="EMBL/GenBank/DDBJ databases">
        <authorList>
            <person name="Varghese N."/>
            <person name="Submissions S."/>
        </authorList>
    </citation>
    <scope>NUCLEOTIDE SEQUENCE [LARGE SCALE GENOMIC DNA]</scope>
    <source>
        <strain evidence="4">25nlg</strain>
    </source>
</reference>
<sequence>MYVGSFKIPDTYVEALQLAADLEEERAYLEKENKRLTLELAKKDQVIRHMSPKASYYDLILQTKSVTSISQIAKDYSVNEETMNQWLHELGVQYEYDGCWLLNTKHQNRGYTQNKIYATDEGSVVHAYWTQKGRTFIYERLKQEKQIVPLMERKAEYLVWNREECL</sequence>
<dbReference type="EMBL" id="FMYM01000004">
    <property type="protein sequence ID" value="SDB96918.1"/>
    <property type="molecule type" value="Genomic_DNA"/>
</dbReference>
<evidence type="ECO:0000256" key="1">
    <source>
        <dbReference type="SAM" id="Coils"/>
    </source>
</evidence>
<feature type="domain" description="Antirepressor protein C-terminal" evidence="2">
    <location>
        <begin position="45"/>
        <end position="143"/>
    </location>
</feature>
<gene>
    <name evidence="3" type="ORF">SAMN05421737_104146</name>
</gene>
<evidence type="ECO:0000259" key="2">
    <source>
        <dbReference type="Pfam" id="PF03374"/>
    </source>
</evidence>
<keyword evidence="4" id="KW-1185">Reference proteome</keyword>
<dbReference type="STRING" id="1464122.SAMN05421737_104146"/>
<dbReference type="RefSeq" id="WP_176763820.1">
    <property type="nucleotide sequence ID" value="NZ_FMYM01000004.1"/>
</dbReference>
<dbReference type="GO" id="GO:0003677">
    <property type="term" value="F:DNA binding"/>
    <property type="evidence" value="ECO:0007669"/>
    <property type="project" value="InterPro"/>
</dbReference>